<dbReference type="SUPFAM" id="SSF49503">
    <property type="entry name" value="Cupredoxins"/>
    <property type="match status" value="1"/>
</dbReference>
<dbReference type="GO" id="GO:0009055">
    <property type="term" value="F:electron transfer activity"/>
    <property type="evidence" value="ECO:0007669"/>
    <property type="project" value="InterPro"/>
</dbReference>
<reference evidence="7 8" key="1">
    <citation type="submission" date="2017-08" db="EMBL/GenBank/DDBJ databases">
        <authorList>
            <person name="de Groot N.N."/>
        </authorList>
    </citation>
    <scope>NUCLEOTIDE SEQUENCE [LARGE SCALE GENOMIC DNA]</scope>
    <source>
        <strain evidence="7 8">JC228</strain>
    </source>
</reference>
<dbReference type="PROSITE" id="PS00196">
    <property type="entry name" value="COPPER_BLUE"/>
    <property type="match status" value="1"/>
</dbReference>
<keyword evidence="4" id="KW-0186">Copper</keyword>
<keyword evidence="1" id="KW-0813">Transport</keyword>
<dbReference type="PANTHER" id="PTHR38439:SF3">
    <property type="entry name" value="COPPER-RESISTANT CUPROPROTEIN COPI"/>
    <property type="match status" value="1"/>
</dbReference>
<dbReference type="Gene3D" id="2.60.40.420">
    <property type="entry name" value="Cupredoxins - blue copper proteins"/>
    <property type="match status" value="1"/>
</dbReference>
<keyword evidence="5" id="KW-1133">Transmembrane helix</keyword>
<dbReference type="Pfam" id="PF00127">
    <property type="entry name" value="Copper-bind"/>
    <property type="match status" value="1"/>
</dbReference>
<evidence type="ECO:0000313" key="7">
    <source>
        <dbReference type="EMBL" id="SNX74450.1"/>
    </source>
</evidence>
<evidence type="ECO:0000256" key="2">
    <source>
        <dbReference type="ARBA" id="ARBA00022723"/>
    </source>
</evidence>
<evidence type="ECO:0000256" key="5">
    <source>
        <dbReference type="SAM" id="Phobius"/>
    </source>
</evidence>
<evidence type="ECO:0000256" key="4">
    <source>
        <dbReference type="ARBA" id="ARBA00023008"/>
    </source>
</evidence>
<feature type="transmembrane region" description="Helical" evidence="5">
    <location>
        <begin position="115"/>
        <end position="136"/>
    </location>
</feature>
<dbReference type="GO" id="GO:0005507">
    <property type="term" value="F:copper ion binding"/>
    <property type="evidence" value="ECO:0007669"/>
    <property type="project" value="InterPro"/>
</dbReference>
<sequence length="303" mass="33194">MSPFHLFTILSLIGVIVINTILGYIGKKSLTKMSAMMISMFSGMSIGITAGLAAGSVYQGNLFVSTSLSLLIGLLIGISFGITMGVLSGIEALMSGIMGGMMGAMLGEMIFLDQSVLMTKIFLTLSISSIGLFFILRKDEKVNIYIPNKKWFLRPISFLCVFVLYLSFGSSLNYTYSGHHLSLQKDRNDSTGQVNTLSISVKKQSFVYTPSTLKIKEGQQVSFVLVNSDDIEHDLQIESIPIQYNSDSIHHSSHQSDADIHLHAKANSESQINFIPVAKGTYEFYCSVPGHKENGMVGKLIVY</sequence>
<gene>
    <name evidence="7" type="ORF">SAMN05877753_109110</name>
</gene>
<dbReference type="EMBL" id="OAOP01000009">
    <property type="protein sequence ID" value="SNX74450.1"/>
    <property type="molecule type" value="Genomic_DNA"/>
</dbReference>
<dbReference type="InterPro" id="IPR000923">
    <property type="entry name" value="BlueCu_1"/>
</dbReference>
<keyword evidence="8" id="KW-1185">Reference proteome</keyword>
<evidence type="ECO:0000256" key="3">
    <source>
        <dbReference type="ARBA" id="ARBA00022982"/>
    </source>
</evidence>
<keyword evidence="5" id="KW-0472">Membrane</keyword>
<feature type="transmembrane region" description="Helical" evidence="5">
    <location>
        <begin position="156"/>
        <end position="176"/>
    </location>
</feature>
<evidence type="ECO:0000259" key="6">
    <source>
        <dbReference type="Pfam" id="PF00127"/>
    </source>
</evidence>
<keyword evidence="2" id="KW-0479">Metal-binding</keyword>
<dbReference type="Proteomes" id="UP000219546">
    <property type="component" value="Unassembled WGS sequence"/>
</dbReference>
<dbReference type="PANTHER" id="PTHR38439">
    <property type="entry name" value="AURACYANIN-B"/>
    <property type="match status" value="1"/>
</dbReference>
<feature type="transmembrane region" description="Helical" evidence="5">
    <location>
        <begin position="6"/>
        <end position="25"/>
    </location>
</feature>
<dbReference type="InterPro" id="IPR008972">
    <property type="entry name" value="Cupredoxin"/>
</dbReference>
<evidence type="ECO:0000256" key="1">
    <source>
        <dbReference type="ARBA" id="ARBA00022448"/>
    </source>
</evidence>
<accession>A0A285D3S0</accession>
<dbReference type="RefSeq" id="WP_179714340.1">
    <property type="nucleotide sequence ID" value="NZ_JBEPMQ010000009.1"/>
</dbReference>
<feature type="transmembrane region" description="Helical" evidence="5">
    <location>
        <begin position="70"/>
        <end position="94"/>
    </location>
</feature>
<dbReference type="AlphaFoldDB" id="A0A285D3S0"/>
<organism evidence="7 8">
    <name type="scientific">Bacillus oleivorans</name>
    <dbReference type="NCBI Taxonomy" id="1448271"/>
    <lineage>
        <taxon>Bacteria</taxon>
        <taxon>Bacillati</taxon>
        <taxon>Bacillota</taxon>
        <taxon>Bacilli</taxon>
        <taxon>Bacillales</taxon>
        <taxon>Bacillaceae</taxon>
        <taxon>Bacillus</taxon>
    </lineage>
</organism>
<keyword evidence="5" id="KW-0812">Transmembrane</keyword>
<dbReference type="InterPro" id="IPR050845">
    <property type="entry name" value="Cu-binding_ET"/>
</dbReference>
<evidence type="ECO:0000313" key="8">
    <source>
        <dbReference type="Proteomes" id="UP000219546"/>
    </source>
</evidence>
<dbReference type="InterPro" id="IPR028871">
    <property type="entry name" value="BlueCu_1_BS"/>
</dbReference>
<proteinExistence type="predicted"/>
<name>A0A285D3S0_9BACI</name>
<keyword evidence="3" id="KW-0249">Electron transport</keyword>
<dbReference type="PROSITE" id="PS00079">
    <property type="entry name" value="MULTICOPPER_OXIDASE1"/>
    <property type="match status" value="1"/>
</dbReference>
<dbReference type="InterPro" id="IPR033138">
    <property type="entry name" value="Cu_oxidase_CS"/>
</dbReference>
<feature type="domain" description="Blue (type 1) copper" evidence="6">
    <location>
        <begin position="198"/>
        <end position="302"/>
    </location>
</feature>
<protein>
    <submittedName>
        <fullName evidence="7">Copper binding plastocyanin/azurin family protein</fullName>
    </submittedName>
</protein>
<feature type="transmembrane region" description="Helical" evidence="5">
    <location>
        <begin position="37"/>
        <end position="58"/>
    </location>
</feature>